<dbReference type="SUPFAM" id="SSF52540">
    <property type="entry name" value="P-loop containing nucleoside triphosphate hydrolases"/>
    <property type="match status" value="1"/>
</dbReference>
<dbReference type="STRING" id="1141098.A0A1Y2EL02"/>
<evidence type="ECO:0000256" key="2">
    <source>
        <dbReference type="ARBA" id="ARBA00022741"/>
    </source>
</evidence>
<dbReference type="SMART" id="SM00275">
    <property type="entry name" value="G_alpha"/>
    <property type="match status" value="1"/>
</dbReference>
<reference evidence="8 9" key="1">
    <citation type="submission" date="2016-07" db="EMBL/GenBank/DDBJ databases">
        <title>Pervasive Adenine N6-methylation of Active Genes in Fungi.</title>
        <authorList>
            <consortium name="DOE Joint Genome Institute"/>
            <person name="Mondo S.J."/>
            <person name="Dannebaum R.O."/>
            <person name="Kuo R.C."/>
            <person name="Labutti K."/>
            <person name="Haridas S."/>
            <person name="Kuo A."/>
            <person name="Salamov A."/>
            <person name="Ahrendt S.R."/>
            <person name="Lipzen A."/>
            <person name="Sullivan W."/>
            <person name="Andreopoulos W.B."/>
            <person name="Clum A."/>
            <person name="Lindquist E."/>
            <person name="Daum C."/>
            <person name="Ramamoorthy G.K."/>
            <person name="Gryganskyi A."/>
            <person name="Culley D."/>
            <person name="Magnuson J.K."/>
            <person name="James T.Y."/>
            <person name="O'Malley M.A."/>
            <person name="Stajich J.E."/>
            <person name="Spatafora J.W."/>
            <person name="Visel A."/>
            <person name="Grigoriev I.V."/>
        </authorList>
    </citation>
    <scope>NUCLEOTIDE SEQUENCE [LARGE SCALE GENOMIC DNA]</scope>
    <source>
        <strain evidence="8 9">CBS 129021</strain>
    </source>
</reference>
<comment type="caution">
    <text evidence="8">The sequence shown here is derived from an EMBL/GenBank/DDBJ whole genome shotgun (WGS) entry which is preliminary data.</text>
</comment>
<dbReference type="PROSITE" id="PS51882">
    <property type="entry name" value="G_ALPHA"/>
    <property type="match status" value="1"/>
</dbReference>
<dbReference type="Gene3D" id="3.40.50.300">
    <property type="entry name" value="P-loop containing nucleotide triphosphate hydrolases"/>
    <property type="match status" value="1"/>
</dbReference>
<evidence type="ECO:0000256" key="7">
    <source>
        <dbReference type="SAM" id="MobiDB-lite"/>
    </source>
</evidence>
<protein>
    <submittedName>
        <fullName evidence="8">G-protein alpha subunit-domain-containing protein</fullName>
    </submittedName>
</protein>
<gene>
    <name evidence="8" type="ORF">BCR38DRAFT_480441</name>
</gene>
<dbReference type="InParanoid" id="A0A1Y2EL02"/>
<dbReference type="AlphaFoldDB" id="A0A1Y2EL02"/>
<dbReference type="Proteomes" id="UP000193689">
    <property type="component" value="Unassembled WGS sequence"/>
</dbReference>
<evidence type="ECO:0000256" key="5">
    <source>
        <dbReference type="ARBA" id="ARBA00023224"/>
    </source>
</evidence>
<dbReference type="InterPro" id="IPR027417">
    <property type="entry name" value="P-loop_NTPase"/>
</dbReference>
<evidence type="ECO:0000313" key="9">
    <source>
        <dbReference type="Proteomes" id="UP000193689"/>
    </source>
</evidence>
<dbReference type="GeneID" id="63779487"/>
<dbReference type="GO" id="GO:0001664">
    <property type="term" value="F:G protein-coupled receptor binding"/>
    <property type="evidence" value="ECO:0007669"/>
    <property type="project" value="TreeGrafter"/>
</dbReference>
<sequence>MALRDGTEPVALLATAGTLTNIVAILGRSIVSVAELRSQWNDADLAILSFESQLASLRTALVKINEWVDTHYAEDPHHQLVMDLDRCVACCRLLISKVDTDIHPFQMLSGKMDKKHKAKMLLKSKDFRDTQRMIEQHTSALSLLLTACHTTALSQQQVILGKPHARKVFEKMEDDAASLFVHLDTDSVAMSTAPTTIRSSKRSLKFDFDKELLVSKIYERWIRGSVKKCLRDEQPPKNPGGAFELEAPDRACLGVVSQTGSYSASERPMPELQGSVASIEAPSDYNGNTISELESPSGVLNPRTQSYNSSTISQHESPYGTNSTTSSAVDSPFSTALFGSRQTTSVNTSPSSLDTPATRWRRFPSLRKMPTRNYTASDNSSIRARAKKMQCDYEAVLVGSESRLEIFHAISAKHMSRKYAEQELINVASTGALEARLELGKRSIHLVNIVDETGDWHEWQPLLESTAFLLFVMDLDTYDEEDKMKETLSLFEEIVKSNFFLKASVILILNNKAGFREKLQWKALSDCFPDYTGGSDYHKAVEYIIWKFNMLNSGRFIMYPCVTKSDDPSGLDSMSTVMQEAIINYVLRGAKLLA</sequence>
<keyword evidence="5" id="KW-0807">Transducer</keyword>
<dbReference type="GO" id="GO:0031683">
    <property type="term" value="F:G-protein beta/gamma-subunit complex binding"/>
    <property type="evidence" value="ECO:0007669"/>
    <property type="project" value="InterPro"/>
</dbReference>
<evidence type="ECO:0000256" key="3">
    <source>
        <dbReference type="ARBA" id="ARBA00022842"/>
    </source>
</evidence>
<keyword evidence="9" id="KW-1185">Reference proteome</keyword>
<keyword evidence="3 6" id="KW-0460">Magnesium</keyword>
<dbReference type="FunFam" id="3.40.50.300:FF:000720">
    <property type="entry name" value="Guanine nucleotide-binding protein G(k) subunit alpha"/>
    <property type="match status" value="1"/>
</dbReference>
<dbReference type="GO" id="GO:0005525">
    <property type="term" value="F:GTP binding"/>
    <property type="evidence" value="ECO:0007669"/>
    <property type="project" value="UniProtKB-KW"/>
</dbReference>
<dbReference type="EMBL" id="MCFJ01000001">
    <property type="protein sequence ID" value="ORY71966.1"/>
    <property type="molecule type" value="Genomic_DNA"/>
</dbReference>
<dbReference type="GO" id="GO:0046872">
    <property type="term" value="F:metal ion binding"/>
    <property type="evidence" value="ECO:0007669"/>
    <property type="project" value="UniProtKB-KW"/>
</dbReference>
<keyword evidence="2" id="KW-0547">Nucleotide-binding</keyword>
<dbReference type="OrthoDB" id="5817230at2759"/>
<evidence type="ECO:0000256" key="1">
    <source>
        <dbReference type="ARBA" id="ARBA00022723"/>
    </source>
</evidence>
<dbReference type="Pfam" id="PF00503">
    <property type="entry name" value="G-alpha"/>
    <property type="match status" value="1"/>
</dbReference>
<feature type="compositionally biased region" description="Polar residues" evidence="7">
    <location>
        <begin position="302"/>
        <end position="328"/>
    </location>
</feature>
<evidence type="ECO:0000256" key="4">
    <source>
        <dbReference type="ARBA" id="ARBA00023134"/>
    </source>
</evidence>
<name>A0A1Y2EL02_9PEZI</name>
<dbReference type="PANTHER" id="PTHR10218">
    <property type="entry name" value="GTP-BINDING PROTEIN ALPHA SUBUNIT"/>
    <property type="match status" value="1"/>
</dbReference>
<evidence type="ECO:0000313" key="8">
    <source>
        <dbReference type="EMBL" id="ORY71966.1"/>
    </source>
</evidence>
<evidence type="ECO:0000256" key="6">
    <source>
        <dbReference type="PIRSR" id="PIRSR601019-2"/>
    </source>
</evidence>
<dbReference type="GO" id="GO:0007189">
    <property type="term" value="P:adenylate cyclase-activating G protein-coupled receptor signaling pathway"/>
    <property type="evidence" value="ECO:0007669"/>
    <property type="project" value="TreeGrafter"/>
</dbReference>
<keyword evidence="4" id="KW-0342">GTP-binding</keyword>
<keyword evidence="1 6" id="KW-0479">Metal-binding</keyword>
<feature type="binding site" evidence="6">
    <location>
        <position position="429"/>
    </location>
    <ligand>
        <name>Mg(2+)</name>
        <dbReference type="ChEBI" id="CHEBI:18420"/>
    </ligand>
</feature>
<dbReference type="GO" id="GO:0003924">
    <property type="term" value="F:GTPase activity"/>
    <property type="evidence" value="ECO:0007669"/>
    <property type="project" value="InterPro"/>
</dbReference>
<dbReference type="PANTHER" id="PTHR10218:SF369">
    <property type="entry name" value="GUANINE NUCLEOTIDE-BINDING PROTEIN ALPHA-2 SUBUNIT"/>
    <property type="match status" value="1"/>
</dbReference>
<feature type="region of interest" description="Disordered" evidence="7">
    <location>
        <begin position="292"/>
        <end position="328"/>
    </location>
</feature>
<dbReference type="GO" id="GO:0005737">
    <property type="term" value="C:cytoplasm"/>
    <property type="evidence" value="ECO:0007669"/>
    <property type="project" value="TreeGrafter"/>
</dbReference>
<dbReference type="InterPro" id="IPR001019">
    <property type="entry name" value="Gprotein_alpha_su"/>
</dbReference>
<dbReference type="GO" id="GO:0005834">
    <property type="term" value="C:heterotrimeric G-protein complex"/>
    <property type="evidence" value="ECO:0007669"/>
    <property type="project" value="TreeGrafter"/>
</dbReference>
<accession>A0A1Y2EL02</accession>
<organism evidence="8 9">
    <name type="scientific">Pseudomassariella vexata</name>
    <dbReference type="NCBI Taxonomy" id="1141098"/>
    <lineage>
        <taxon>Eukaryota</taxon>
        <taxon>Fungi</taxon>
        <taxon>Dikarya</taxon>
        <taxon>Ascomycota</taxon>
        <taxon>Pezizomycotina</taxon>
        <taxon>Sordariomycetes</taxon>
        <taxon>Xylariomycetidae</taxon>
        <taxon>Amphisphaeriales</taxon>
        <taxon>Pseudomassariaceae</taxon>
        <taxon>Pseudomassariella</taxon>
    </lineage>
</organism>
<proteinExistence type="predicted"/>
<dbReference type="RefSeq" id="XP_040721558.1">
    <property type="nucleotide sequence ID" value="XM_040863275.1"/>
</dbReference>